<proteinExistence type="predicted"/>
<keyword evidence="3" id="KW-1185">Reference proteome</keyword>
<dbReference type="RefSeq" id="WP_219042066.1">
    <property type="nucleotide sequence ID" value="NZ_JAHWDQ010000001.1"/>
</dbReference>
<sequence>MDINDAIPVGFELLDSAPGFDTHMGNIYIKHVGEKKVLGFRVRDHHLNMAGTCHGGVLAYLADMQLLSFEEQISGENVHFPTKNLDIDFIAPVPPDAWIEIEADLVRETKGSLYSHAVMKVDGRIVVRTTACYHISK</sequence>
<feature type="domain" description="Thioesterase" evidence="1">
    <location>
        <begin position="51"/>
        <end position="119"/>
    </location>
</feature>
<organism evidence="2 3">
    <name type="scientific">Zhongshania aquimaris</name>
    <dbReference type="NCBI Taxonomy" id="2857107"/>
    <lineage>
        <taxon>Bacteria</taxon>
        <taxon>Pseudomonadati</taxon>
        <taxon>Pseudomonadota</taxon>
        <taxon>Gammaproteobacteria</taxon>
        <taxon>Cellvibrionales</taxon>
        <taxon>Spongiibacteraceae</taxon>
        <taxon>Zhongshania</taxon>
    </lineage>
</organism>
<dbReference type="InterPro" id="IPR006683">
    <property type="entry name" value="Thioestr_dom"/>
</dbReference>
<dbReference type="EMBL" id="JAHWDQ010000001">
    <property type="protein sequence ID" value="MBW2939829.1"/>
    <property type="molecule type" value="Genomic_DNA"/>
</dbReference>
<evidence type="ECO:0000313" key="3">
    <source>
        <dbReference type="Proteomes" id="UP001166291"/>
    </source>
</evidence>
<gene>
    <name evidence="2" type="ORF">KXJ70_03540</name>
</gene>
<accession>A0ABS6VNC7</accession>
<protein>
    <submittedName>
        <fullName evidence="2">PaaI family thioesterase</fullName>
    </submittedName>
</protein>
<dbReference type="Proteomes" id="UP001166291">
    <property type="component" value="Unassembled WGS sequence"/>
</dbReference>
<evidence type="ECO:0000313" key="2">
    <source>
        <dbReference type="EMBL" id="MBW2939829.1"/>
    </source>
</evidence>
<reference evidence="2" key="1">
    <citation type="submission" date="2021-07" db="EMBL/GenBank/DDBJ databases">
        <title>Zhongshania sp. CAU 1632 isolated from seawater.</title>
        <authorList>
            <person name="Kim W."/>
        </authorList>
    </citation>
    <scope>NUCLEOTIDE SEQUENCE</scope>
    <source>
        <strain evidence="2">CAU 1632</strain>
    </source>
</reference>
<dbReference type="Pfam" id="PF03061">
    <property type="entry name" value="4HBT"/>
    <property type="match status" value="1"/>
</dbReference>
<dbReference type="CDD" id="cd03443">
    <property type="entry name" value="PaaI_thioesterase"/>
    <property type="match status" value="1"/>
</dbReference>
<name>A0ABS6VNC7_9GAMM</name>
<comment type="caution">
    <text evidence="2">The sequence shown here is derived from an EMBL/GenBank/DDBJ whole genome shotgun (WGS) entry which is preliminary data.</text>
</comment>
<evidence type="ECO:0000259" key="1">
    <source>
        <dbReference type="Pfam" id="PF03061"/>
    </source>
</evidence>